<proteinExistence type="inferred from homology"/>
<dbReference type="CDD" id="cd11693">
    <property type="entry name" value="HRI1_C_like"/>
    <property type="match status" value="1"/>
</dbReference>
<sequence>MSISIRDSIRWLPGAPSEPTSTVVLTSPERRFVDIRILKGVKEPGASVDWAFAGISSSEIRDGVRHCTWRHVVDSRTSSPEAVVDEGDIFPQDDRHTLETGRMVNPATEKLTDYEEMWTDLEAEGIPEVKKNSDELIQHPGGRCVVLELKDEEHQERGMAVCLGRYCQGVVRIGHRFAAERWLWEDGEWKRKFRVGDLWIPSPEHMYSDTPSQGEQVRLGDVPLRWRVVEMS</sequence>
<evidence type="ECO:0000313" key="7">
    <source>
        <dbReference type="EMBL" id="TGJ78936.1"/>
    </source>
</evidence>
<comment type="caution">
    <text evidence="7">The sequence shown here is derived from an EMBL/GenBank/DDBJ whole genome shotgun (WGS) entry which is preliminary data.</text>
</comment>
<keyword evidence="6" id="KW-0539">Nucleus</keyword>
<keyword evidence="8" id="KW-1185">Reference proteome</keyword>
<evidence type="ECO:0000256" key="2">
    <source>
        <dbReference type="ARBA" id="ARBA00004496"/>
    </source>
</evidence>
<evidence type="ECO:0000256" key="3">
    <source>
        <dbReference type="ARBA" id="ARBA00005229"/>
    </source>
</evidence>
<dbReference type="GO" id="GO:0005634">
    <property type="term" value="C:nucleus"/>
    <property type="evidence" value="ECO:0007669"/>
    <property type="project" value="UniProtKB-SubCell"/>
</dbReference>
<dbReference type="Proteomes" id="UP000297716">
    <property type="component" value="Unassembled WGS sequence"/>
</dbReference>
<evidence type="ECO:0000256" key="1">
    <source>
        <dbReference type="ARBA" id="ARBA00004123"/>
    </source>
</evidence>
<dbReference type="STRING" id="37992.A0A4Z0YMP5"/>
<dbReference type="GO" id="GO:0005737">
    <property type="term" value="C:cytoplasm"/>
    <property type="evidence" value="ECO:0007669"/>
    <property type="project" value="UniProtKB-SubCell"/>
</dbReference>
<evidence type="ECO:0000313" key="8">
    <source>
        <dbReference type="Proteomes" id="UP000297716"/>
    </source>
</evidence>
<dbReference type="Gene3D" id="2.40.128.320">
    <property type="entry name" value="Protein HRI1, N-terminal domain"/>
    <property type="match status" value="1"/>
</dbReference>
<gene>
    <name evidence="7" type="ORF">E0Z10_g9829</name>
</gene>
<dbReference type="Pfam" id="PF16815">
    <property type="entry name" value="HRI1"/>
    <property type="match status" value="1"/>
</dbReference>
<accession>A0A4Z0YMP5</accession>
<protein>
    <recommendedName>
        <fullName evidence="4">Protein HRI1</fullName>
    </recommendedName>
</protein>
<dbReference type="AlphaFoldDB" id="A0A4Z0YMP5"/>
<comment type="similarity">
    <text evidence="3">Belongs to the HRI1 family.</text>
</comment>
<comment type="subcellular location">
    <subcellularLocation>
        <location evidence="2">Cytoplasm</location>
    </subcellularLocation>
    <subcellularLocation>
        <location evidence="1">Nucleus</location>
    </subcellularLocation>
</comment>
<dbReference type="InterPro" id="IPR038744">
    <property type="entry name" value="Hri1_N"/>
</dbReference>
<evidence type="ECO:0000256" key="4">
    <source>
        <dbReference type="ARBA" id="ARBA00017063"/>
    </source>
</evidence>
<name>A0A4Z0YMP5_9PEZI</name>
<reference evidence="7 8" key="1">
    <citation type="submission" date="2019-03" db="EMBL/GenBank/DDBJ databases">
        <title>Draft genome sequence of Xylaria hypoxylon DSM 108379, a ubiquitous saprotrophic-parasitic fungi on hardwood.</title>
        <authorList>
            <person name="Buettner E."/>
            <person name="Leonhardt S."/>
            <person name="Gebauer A.M."/>
            <person name="Liers C."/>
            <person name="Hofrichter M."/>
            <person name="Kellner H."/>
        </authorList>
    </citation>
    <scope>NUCLEOTIDE SEQUENCE [LARGE SCALE GENOMIC DNA]</scope>
    <source>
        <strain evidence="7 8">DSM 108379</strain>
    </source>
</reference>
<dbReference type="EMBL" id="SKBN01000332">
    <property type="protein sequence ID" value="TGJ78936.1"/>
    <property type="molecule type" value="Genomic_DNA"/>
</dbReference>
<dbReference type="InterPro" id="IPR031818">
    <property type="entry name" value="Hri1"/>
</dbReference>
<organism evidence="7 8">
    <name type="scientific">Xylaria hypoxylon</name>
    <dbReference type="NCBI Taxonomy" id="37992"/>
    <lineage>
        <taxon>Eukaryota</taxon>
        <taxon>Fungi</taxon>
        <taxon>Dikarya</taxon>
        <taxon>Ascomycota</taxon>
        <taxon>Pezizomycotina</taxon>
        <taxon>Sordariomycetes</taxon>
        <taxon>Xylariomycetidae</taxon>
        <taxon>Xylariales</taxon>
        <taxon>Xylariaceae</taxon>
        <taxon>Xylaria</taxon>
    </lineage>
</organism>
<evidence type="ECO:0000256" key="5">
    <source>
        <dbReference type="ARBA" id="ARBA00022490"/>
    </source>
</evidence>
<dbReference type="OrthoDB" id="4045395at2759"/>
<evidence type="ECO:0000256" key="6">
    <source>
        <dbReference type="ARBA" id="ARBA00023242"/>
    </source>
</evidence>
<keyword evidence="5" id="KW-0963">Cytoplasm</keyword>
<dbReference type="InterPro" id="IPR043047">
    <property type="entry name" value="Hri1_N_sf"/>
</dbReference>
<dbReference type="CDD" id="cd11692">
    <property type="entry name" value="HRI1_N_like"/>
    <property type="match status" value="1"/>
</dbReference>